<feature type="region of interest" description="Disordered" evidence="1">
    <location>
        <begin position="1"/>
        <end position="46"/>
    </location>
</feature>
<sequence>MGCSSCSAAHTGGSSPVALPRAGRSQSGGLTGVQIRASQRSRGYTRLPPAGCAVMWSAAVPNKAMLGQVVTWQGTGDTFRYKNVEGNTYSPALILPSLSQTDKGSSQESEAS</sequence>
<name>A0AAD7RTC4_9TELE</name>
<organism evidence="2 3">
    <name type="scientific">Aldrovandia affinis</name>
    <dbReference type="NCBI Taxonomy" id="143900"/>
    <lineage>
        <taxon>Eukaryota</taxon>
        <taxon>Metazoa</taxon>
        <taxon>Chordata</taxon>
        <taxon>Craniata</taxon>
        <taxon>Vertebrata</taxon>
        <taxon>Euteleostomi</taxon>
        <taxon>Actinopterygii</taxon>
        <taxon>Neopterygii</taxon>
        <taxon>Teleostei</taxon>
        <taxon>Notacanthiformes</taxon>
        <taxon>Halosauridae</taxon>
        <taxon>Aldrovandia</taxon>
    </lineage>
</organism>
<feature type="compositionally biased region" description="Polar residues" evidence="1">
    <location>
        <begin position="97"/>
        <end position="112"/>
    </location>
</feature>
<proteinExistence type="predicted"/>
<dbReference type="AlphaFoldDB" id="A0AAD7RTC4"/>
<feature type="compositionally biased region" description="Polar residues" evidence="1">
    <location>
        <begin position="1"/>
        <end position="14"/>
    </location>
</feature>
<dbReference type="EMBL" id="JAINUG010000175">
    <property type="protein sequence ID" value="KAJ8390016.1"/>
    <property type="molecule type" value="Genomic_DNA"/>
</dbReference>
<accession>A0AAD7RTC4</accession>
<protein>
    <submittedName>
        <fullName evidence="2">Uncharacterized protein</fullName>
    </submittedName>
</protein>
<evidence type="ECO:0000313" key="3">
    <source>
        <dbReference type="Proteomes" id="UP001221898"/>
    </source>
</evidence>
<comment type="caution">
    <text evidence="2">The sequence shown here is derived from an EMBL/GenBank/DDBJ whole genome shotgun (WGS) entry which is preliminary data.</text>
</comment>
<feature type="region of interest" description="Disordered" evidence="1">
    <location>
        <begin position="92"/>
        <end position="112"/>
    </location>
</feature>
<evidence type="ECO:0000313" key="2">
    <source>
        <dbReference type="EMBL" id="KAJ8390016.1"/>
    </source>
</evidence>
<reference evidence="2" key="1">
    <citation type="journal article" date="2023" name="Science">
        <title>Genome structures resolve the early diversification of teleost fishes.</title>
        <authorList>
            <person name="Parey E."/>
            <person name="Louis A."/>
            <person name="Montfort J."/>
            <person name="Bouchez O."/>
            <person name="Roques C."/>
            <person name="Iampietro C."/>
            <person name="Lluch J."/>
            <person name="Castinel A."/>
            <person name="Donnadieu C."/>
            <person name="Desvignes T."/>
            <person name="Floi Bucao C."/>
            <person name="Jouanno E."/>
            <person name="Wen M."/>
            <person name="Mejri S."/>
            <person name="Dirks R."/>
            <person name="Jansen H."/>
            <person name="Henkel C."/>
            <person name="Chen W.J."/>
            <person name="Zahm M."/>
            <person name="Cabau C."/>
            <person name="Klopp C."/>
            <person name="Thompson A.W."/>
            <person name="Robinson-Rechavi M."/>
            <person name="Braasch I."/>
            <person name="Lecointre G."/>
            <person name="Bobe J."/>
            <person name="Postlethwait J.H."/>
            <person name="Berthelot C."/>
            <person name="Roest Crollius H."/>
            <person name="Guiguen Y."/>
        </authorList>
    </citation>
    <scope>NUCLEOTIDE SEQUENCE</scope>
    <source>
        <strain evidence="2">NC1722</strain>
    </source>
</reference>
<evidence type="ECO:0000256" key="1">
    <source>
        <dbReference type="SAM" id="MobiDB-lite"/>
    </source>
</evidence>
<dbReference type="Proteomes" id="UP001221898">
    <property type="component" value="Unassembled WGS sequence"/>
</dbReference>
<gene>
    <name evidence="2" type="ORF">AAFF_G00111770</name>
</gene>
<keyword evidence="3" id="KW-1185">Reference proteome</keyword>